<protein>
    <submittedName>
        <fullName evidence="2">Uncharacterized protein</fullName>
    </submittedName>
</protein>
<dbReference type="EMBL" id="ASXA01000008">
    <property type="protein sequence ID" value="EPX88253.1"/>
    <property type="molecule type" value="Genomic_DNA"/>
</dbReference>
<evidence type="ECO:0000313" key="3">
    <source>
        <dbReference type="Proteomes" id="UP000015340"/>
    </source>
</evidence>
<feature type="transmembrane region" description="Helical" evidence="1">
    <location>
        <begin position="96"/>
        <end position="128"/>
    </location>
</feature>
<organism evidence="2 3">
    <name type="scientific">Streptococcus oralis subsp. tigurinus 2426</name>
    <dbReference type="NCBI Taxonomy" id="1333865"/>
    <lineage>
        <taxon>Bacteria</taxon>
        <taxon>Bacillati</taxon>
        <taxon>Bacillota</taxon>
        <taxon>Bacilli</taxon>
        <taxon>Lactobacillales</taxon>
        <taxon>Streptococcaceae</taxon>
        <taxon>Streptococcus</taxon>
    </lineage>
</organism>
<gene>
    <name evidence="2" type="ORF">L698_08890</name>
</gene>
<dbReference type="AlphaFoldDB" id="S9R8E3"/>
<keyword evidence="1" id="KW-0812">Transmembrane</keyword>
<sequence>MLIEKNPIKIIYIARNKLLPMSVWISYLIFIILVLIVTFAVPNEIIIINYQAFNATQFIVISVSALAFILSMYMFGREVYSVEDFARFYTIKPDVYYGYLADYLFPSFLWCLIIIFSILKMIIVVNIAQWILELLRIIFLSLVVLAFLSTITLVIHNMNRVSNKIVQKSKELK</sequence>
<name>S9R8E3_STROR</name>
<keyword evidence="1" id="KW-0472">Membrane</keyword>
<accession>S9R8E3</accession>
<comment type="caution">
    <text evidence="2">The sequence shown here is derived from an EMBL/GenBank/DDBJ whole genome shotgun (WGS) entry which is preliminary data.</text>
</comment>
<reference evidence="2 3" key="1">
    <citation type="journal article" date="2014" name="J. Clin. Microbiol.">
        <title>Characterization of Streptococcus tigurinus Small-Colony Variants Causing Prosthetic Joint Infection by Comparative Whole-Genome Analyses.</title>
        <authorList>
            <person name="Zbinden A."/>
            <person name="Quiblier C."/>
            <person name="Hernandez D."/>
            <person name="Herzog K."/>
            <person name="Bodler P."/>
            <person name="Senn M.M."/>
            <person name="Gizard Y."/>
            <person name="Schrenzel J."/>
            <person name="Francois P."/>
        </authorList>
    </citation>
    <scope>NUCLEOTIDE SEQUENCE [LARGE SCALE GENOMIC DNA]</scope>
    <source>
        <strain evidence="2 3">2426</strain>
    </source>
</reference>
<feature type="transmembrane region" description="Helical" evidence="1">
    <location>
        <begin position="134"/>
        <end position="155"/>
    </location>
</feature>
<evidence type="ECO:0000313" key="2">
    <source>
        <dbReference type="EMBL" id="EPX88253.1"/>
    </source>
</evidence>
<feature type="transmembrane region" description="Helical" evidence="1">
    <location>
        <begin position="53"/>
        <end position="75"/>
    </location>
</feature>
<proteinExistence type="predicted"/>
<dbReference type="Proteomes" id="UP000015340">
    <property type="component" value="Unassembled WGS sequence"/>
</dbReference>
<dbReference type="RefSeq" id="WP_007522754.1">
    <property type="nucleotide sequence ID" value="NZ_ASXA01000008.1"/>
</dbReference>
<keyword evidence="1" id="KW-1133">Transmembrane helix</keyword>
<evidence type="ECO:0000256" key="1">
    <source>
        <dbReference type="SAM" id="Phobius"/>
    </source>
</evidence>
<feature type="transmembrane region" description="Helical" evidence="1">
    <location>
        <begin position="21"/>
        <end position="41"/>
    </location>
</feature>